<evidence type="ECO:0000259" key="2">
    <source>
        <dbReference type="Pfam" id="PF11716"/>
    </source>
</evidence>
<dbReference type="SUPFAM" id="SSF109854">
    <property type="entry name" value="DinB/YfiT-like putative metalloenzymes"/>
    <property type="match status" value="1"/>
</dbReference>
<comment type="caution">
    <text evidence="3">The sequence shown here is derived from an EMBL/GenBank/DDBJ whole genome shotgun (WGS) entry which is preliminary data.</text>
</comment>
<evidence type="ECO:0000313" key="4">
    <source>
        <dbReference type="Proteomes" id="UP000549009"/>
    </source>
</evidence>
<feature type="domain" description="Mycothiol-dependent maleylpyruvate isomerase metal-binding" evidence="2">
    <location>
        <begin position="14"/>
        <end position="134"/>
    </location>
</feature>
<dbReference type="NCBIfam" id="TIGR03083">
    <property type="entry name" value="maleylpyruvate isomerase family mycothiol-dependent enzyme"/>
    <property type="match status" value="1"/>
</dbReference>
<dbReference type="Pfam" id="PF07398">
    <property type="entry name" value="MDMPI_C"/>
    <property type="match status" value="1"/>
</dbReference>
<dbReference type="GO" id="GO:0046872">
    <property type="term" value="F:metal ion binding"/>
    <property type="evidence" value="ECO:0007669"/>
    <property type="project" value="InterPro"/>
</dbReference>
<dbReference type="Pfam" id="PF11716">
    <property type="entry name" value="MDMPI_N"/>
    <property type="match status" value="1"/>
</dbReference>
<feature type="domain" description="MDMPI C-terminal" evidence="1">
    <location>
        <begin position="146"/>
        <end position="245"/>
    </location>
</feature>
<gene>
    <name evidence="3" type="ORF">FHS40_001219</name>
</gene>
<protein>
    <submittedName>
        <fullName evidence="3">Uncharacterized protein (TIGR03083 family)</fullName>
    </submittedName>
</protein>
<dbReference type="Proteomes" id="UP000549009">
    <property type="component" value="Unassembled WGS sequence"/>
</dbReference>
<dbReference type="InterPro" id="IPR017517">
    <property type="entry name" value="Maleyloyr_isom"/>
</dbReference>
<reference evidence="3 4" key="1">
    <citation type="submission" date="2020-08" db="EMBL/GenBank/DDBJ databases">
        <title>Genomic Encyclopedia of Type Strains, Phase III (KMG-III): the genomes of soil and plant-associated and newly described type strains.</title>
        <authorList>
            <person name="Whitman W."/>
        </authorList>
    </citation>
    <scope>NUCLEOTIDE SEQUENCE [LARGE SCALE GENOMIC DNA]</scope>
    <source>
        <strain evidence="3 4">CECT 3146</strain>
    </source>
</reference>
<evidence type="ECO:0000313" key="3">
    <source>
        <dbReference type="EMBL" id="MBB5102166.1"/>
    </source>
</evidence>
<name>A0A7W8APF3_STRST</name>
<organism evidence="3 4">
    <name type="scientific">Streptomyces spectabilis</name>
    <dbReference type="NCBI Taxonomy" id="68270"/>
    <lineage>
        <taxon>Bacteria</taxon>
        <taxon>Bacillati</taxon>
        <taxon>Actinomycetota</taxon>
        <taxon>Actinomycetes</taxon>
        <taxon>Kitasatosporales</taxon>
        <taxon>Streptomycetaceae</taxon>
        <taxon>Streptomyces</taxon>
    </lineage>
</organism>
<dbReference type="InterPro" id="IPR010872">
    <property type="entry name" value="MDMPI_C-term_domain"/>
</dbReference>
<dbReference type="EMBL" id="JACHJD010000002">
    <property type="protein sequence ID" value="MBB5102166.1"/>
    <property type="molecule type" value="Genomic_DNA"/>
</dbReference>
<dbReference type="PANTHER" id="PTHR40758:SF1">
    <property type="entry name" value="CONSERVED PROTEIN"/>
    <property type="match status" value="1"/>
</dbReference>
<accession>A0A7W8APF3</accession>
<proteinExistence type="predicted"/>
<dbReference type="InterPro" id="IPR024344">
    <property type="entry name" value="MDMPI_metal-binding"/>
</dbReference>
<dbReference type="RefSeq" id="WP_212669207.1">
    <property type="nucleotide sequence ID" value="NZ_BMSQ01000009.1"/>
</dbReference>
<dbReference type="GO" id="GO:0005886">
    <property type="term" value="C:plasma membrane"/>
    <property type="evidence" value="ECO:0007669"/>
    <property type="project" value="TreeGrafter"/>
</dbReference>
<dbReference type="InterPro" id="IPR034660">
    <property type="entry name" value="DinB/YfiT-like"/>
</dbReference>
<sequence length="253" mass="27654">MSSTLRTARLVEGLREQTGGFIRAVAGKPQDTRVPTCPEWPLRTLVGHVGQEHRWAAELVRKGEQLPVPDPWDADPGAPEDWARWLREGADDVIHAIEEVGADTEVPTFLGPRPAVSWLRRMLSDTCVHHYDAAHATDTAFQVADDLAADVISEHLELLAAQGWETLRPAAAELRGHGERIGFRLPSGSGWVATRTPEGVRWEHGPVHADAVVTGPAPDLLLVAYRRVPPEADGLTVTGTRPLLDHWLAHAAL</sequence>
<evidence type="ECO:0000259" key="1">
    <source>
        <dbReference type="Pfam" id="PF07398"/>
    </source>
</evidence>
<dbReference type="PANTHER" id="PTHR40758">
    <property type="entry name" value="CONSERVED PROTEIN"/>
    <property type="match status" value="1"/>
</dbReference>
<keyword evidence="4" id="KW-1185">Reference proteome</keyword>
<dbReference type="AlphaFoldDB" id="A0A7W8APF3"/>